<dbReference type="Proteomes" id="UP000414233">
    <property type="component" value="Unassembled WGS sequence"/>
</dbReference>
<feature type="chain" id="PRO_5023097474" description="DUF1302 domain-containing protein" evidence="1">
    <location>
        <begin position="40"/>
        <end position="559"/>
    </location>
</feature>
<organism evidence="2 3">
    <name type="scientific">Pandoraea terrae</name>
    <dbReference type="NCBI Taxonomy" id="1537710"/>
    <lineage>
        <taxon>Bacteria</taxon>
        <taxon>Pseudomonadati</taxon>
        <taxon>Pseudomonadota</taxon>
        <taxon>Betaproteobacteria</taxon>
        <taxon>Burkholderiales</taxon>
        <taxon>Burkholderiaceae</taxon>
        <taxon>Pandoraea</taxon>
    </lineage>
</organism>
<name>A0A5E4U853_9BURK</name>
<gene>
    <name evidence="2" type="ORF">PTE30175_01815</name>
</gene>
<reference evidence="2 3" key="1">
    <citation type="submission" date="2019-08" db="EMBL/GenBank/DDBJ databases">
        <authorList>
            <person name="Peeters C."/>
        </authorList>
    </citation>
    <scope>NUCLEOTIDE SEQUENCE [LARGE SCALE GENOMIC DNA]</scope>
    <source>
        <strain evidence="2 3">LMG 30175</strain>
    </source>
</reference>
<evidence type="ECO:0000313" key="2">
    <source>
        <dbReference type="EMBL" id="VVD96175.1"/>
    </source>
</evidence>
<dbReference type="RefSeq" id="WP_224788663.1">
    <property type="nucleotide sequence ID" value="NZ_CABPRZ010000006.1"/>
</dbReference>
<protein>
    <recommendedName>
        <fullName evidence="4">DUF1302 domain-containing protein</fullName>
    </recommendedName>
</protein>
<feature type="signal peptide" evidence="1">
    <location>
        <begin position="1"/>
        <end position="39"/>
    </location>
</feature>
<evidence type="ECO:0000256" key="1">
    <source>
        <dbReference type="SAM" id="SignalP"/>
    </source>
</evidence>
<evidence type="ECO:0008006" key="4">
    <source>
        <dbReference type="Google" id="ProtNLM"/>
    </source>
</evidence>
<dbReference type="EMBL" id="CABPRZ010000006">
    <property type="protein sequence ID" value="VVD96175.1"/>
    <property type="molecule type" value="Genomic_DNA"/>
</dbReference>
<accession>A0A5E4U853</accession>
<proteinExistence type="predicted"/>
<dbReference type="AlphaFoldDB" id="A0A5E4U853"/>
<dbReference type="Pfam" id="PF06980">
    <property type="entry name" value="DUF1302"/>
    <property type="match status" value="1"/>
</dbReference>
<keyword evidence="1" id="KW-0732">Signal</keyword>
<sequence>MGIIKARRKEQSGGSGPIRTRRAISMAVLALGAAGQAYAFDIDTGNPDIKLRWDNTFKYSAAQRVSGRDDNLVNDNAAANINNINLDDGDRNFKRGLISNRLDVLSELDFSYQQRFGARVSGAAWYDTVYNRSNSNDAPGRANQTSVPFNEFTAATRDLHGRKVEVLDAFVYANGDRGNVRLGRHSLIYGETLFFGANGIAYGQSPVDYVKLLSVPNSQFKEIILPVNQISGQFQLLDNVTVGGYYQFEFRKSRIPAVGSYFSSADVFDDGGERFLLAPGFGAPRVGDLTARNSGQGGAQVRWRPTGSDVEFGFYAMQYHDKLFQTYLRPLGAFVPGFPFNYQLVYPENVRSFGASFSTEVAGFNLAGEASIRRNTPLVSDPQIDASPNGSGGINGQALYAVGNSAHANLSAIFVFNRSPLWNSATLTAEAGWNRRTSITKNPGALAANASRDAWGVRFVLEPQWFQVFPGFDLSAPIGVGFNPHGNSSVVQQFNGGARKGGDLSIGLKGVYQQVWKVGLNYTHFYGSGGPALGADGRLTFNQSLRDRDFVSLSLQRTF</sequence>
<evidence type="ECO:0000313" key="3">
    <source>
        <dbReference type="Proteomes" id="UP000414233"/>
    </source>
</evidence>
<dbReference type="InterPro" id="IPR010727">
    <property type="entry name" value="DUF1302"/>
</dbReference>
<keyword evidence="3" id="KW-1185">Reference proteome</keyword>